<evidence type="ECO:0000256" key="1">
    <source>
        <dbReference type="SAM" id="SignalP"/>
    </source>
</evidence>
<dbReference type="Proteomes" id="UP000636891">
    <property type="component" value="Unassembled WGS sequence"/>
</dbReference>
<evidence type="ECO:0000313" key="2">
    <source>
        <dbReference type="EMBL" id="MBC5616417.1"/>
    </source>
</evidence>
<keyword evidence="3" id="KW-1185">Reference proteome</keyword>
<feature type="chain" id="PRO_5047523929" description="Lipoprotein" evidence="1">
    <location>
        <begin position="22"/>
        <end position="74"/>
    </location>
</feature>
<dbReference type="PROSITE" id="PS51257">
    <property type="entry name" value="PROKAR_LIPOPROTEIN"/>
    <property type="match status" value="1"/>
</dbReference>
<dbReference type="EMBL" id="JACOOK010000002">
    <property type="protein sequence ID" value="MBC5616417.1"/>
    <property type="molecule type" value="Genomic_DNA"/>
</dbReference>
<feature type="signal peptide" evidence="1">
    <location>
        <begin position="1"/>
        <end position="21"/>
    </location>
</feature>
<proteinExistence type="predicted"/>
<comment type="caution">
    <text evidence="2">The sequence shown here is derived from an EMBL/GenBank/DDBJ whole genome shotgun (WGS) entry which is preliminary data.</text>
</comment>
<gene>
    <name evidence="2" type="ORF">H8S08_05200</name>
</gene>
<evidence type="ECO:0000313" key="3">
    <source>
        <dbReference type="Proteomes" id="UP000636891"/>
    </source>
</evidence>
<reference evidence="2 3" key="1">
    <citation type="submission" date="2020-08" db="EMBL/GenBank/DDBJ databases">
        <title>Genome public.</title>
        <authorList>
            <person name="Liu C."/>
            <person name="Sun Q."/>
        </authorList>
    </citation>
    <scope>NUCLEOTIDE SEQUENCE [LARGE SCALE GENOMIC DNA]</scope>
    <source>
        <strain evidence="2 3">New-7</strain>
    </source>
</reference>
<dbReference type="RefSeq" id="WP_172970721.1">
    <property type="nucleotide sequence ID" value="NZ_JACOOK010000002.1"/>
</dbReference>
<keyword evidence="1" id="KW-0732">Signal</keyword>
<evidence type="ECO:0008006" key="4">
    <source>
        <dbReference type="Google" id="ProtNLM"/>
    </source>
</evidence>
<accession>A0ABR7CL81</accession>
<sequence>MKTFTKSVMMLAVVAACVSFASCGNAGAEKAKADSIAAAKAADSIAAAEAAAAAAAAAAADTTAAAADTAAAAQ</sequence>
<organism evidence="2 3">
    <name type="scientific">Alistipes hominis</name>
    <dbReference type="NCBI Taxonomy" id="2763015"/>
    <lineage>
        <taxon>Bacteria</taxon>
        <taxon>Pseudomonadati</taxon>
        <taxon>Bacteroidota</taxon>
        <taxon>Bacteroidia</taxon>
        <taxon>Bacteroidales</taxon>
        <taxon>Rikenellaceae</taxon>
        <taxon>Alistipes</taxon>
    </lineage>
</organism>
<name>A0ABR7CL81_9BACT</name>
<protein>
    <recommendedName>
        <fullName evidence="4">Lipoprotein</fullName>
    </recommendedName>
</protein>